<proteinExistence type="inferred from homology"/>
<feature type="domain" description="Alpha/beta hydrolase fold-3" evidence="4">
    <location>
        <begin position="175"/>
        <end position="391"/>
    </location>
</feature>
<name>A0A9W7XV83_9FUNG</name>
<keyword evidence="6" id="KW-1185">Reference proteome</keyword>
<evidence type="ECO:0000256" key="1">
    <source>
        <dbReference type="ARBA" id="ARBA00010515"/>
    </source>
</evidence>
<dbReference type="Proteomes" id="UP001149813">
    <property type="component" value="Unassembled WGS sequence"/>
</dbReference>
<reference evidence="5" key="1">
    <citation type="submission" date="2022-07" db="EMBL/GenBank/DDBJ databases">
        <title>Phylogenomic reconstructions and comparative analyses of Kickxellomycotina fungi.</title>
        <authorList>
            <person name="Reynolds N.K."/>
            <person name="Stajich J.E."/>
            <person name="Barry K."/>
            <person name="Grigoriev I.V."/>
            <person name="Crous P."/>
            <person name="Smith M.E."/>
        </authorList>
    </citation>
    <scope>NUCLEOTIDE SEQUENCE</scope>
    <source>
        <strain evidence="5">NBRC 32514</strain>
    </source>
</reference>
<dbReference type="GO" id="GO:0016787">
    <property type="term" value="F:hydrolase activity"/>
    <property type="evidence" value="ECO:0007669"/>
    <property type="project" value="UniProtKB-KW"/>
</dbReference>
<dbReference type="InterPro" id="IPR033140">
    <property type="entry name" value="Lipase_GDXG_put_SER_AS"/>
</dbReference>
<dbReference type="AlphaFoldDB" id="A0A9W7XV83"/>
<comment type="caution">
    <text evidence="5">The sequence shown here is derived from an EMBL/GenBank/DDBJ whole genome shotgun (WGS) entry which is preliminary data.</text>
</comment>
<dbReference type="EMBL" id="JANBOJ010000315">
    <property type="protein sequence ID" value="KAJ1719961.1"/>
    <property type="molecule type" value="Genomic_DNA"/>
</dbReference>
<accession>A0A9W7XV83</accession>
<dbReference type="SUPFAM" id="SSF53474">
    <property type="entry name" value="alpha/beta-Hydrolases"/>
    <property type="match status" value="1"/>
</dbReference>
<organism evidence="5 6">
    <name type="scientific">Coemansia erecta</name>
    <dbReference type="NCBI Taxonomy" id="147472"/>
    <lineage>
        <taxon>Eukaryota</taxon>
        <taxon>Fungi</taxon>
        <taxon>Fungi incertae sedis</taxon>
        <taxon>Zoopagomycota</taxon>
        <taxon>Kickxellomycotina</taxon>
        <taxon>Kickxellomycetes</taxon>
        <taxon>Kickxellales</taxon>
        <taxon>Kickxellaceae</taxon>
        <taxon>Coemansia</taxon>
    </lineage>
</organism>
<dbReference type="Gene3D" id="3.40.50.1820">
    <property type="entry name" value="alpha/beta hydrolase"/>
    <property type="match status" value="1"/>
</dbReference>
<dbReference type="PANTHER" id="PTHR48081:SF8">
    <property type="entry name" value="ALPHA_BETA HYDROLASE FOLD-3 DOMAIN-CONTAINING PROTEIN-RELATED"/>
    <property type="match status" value="1"/>
</dbReference>
<gene>
    <name evidence="5" type="ORF">LPJ53_005350</name>
</gene>
<dbReference type="PANTHER" id="PTHR48081">
    <property type="entry name" value="AB HYDROLASE SUPERFAMILY PROTEIN C4A8.06C"/>
    <property type="match status" value="1"/>
</dbReference>
<dbReference type="PROSITE" id="PS01174">
    <property type="entry name" value="LIPASE_GDXG_SER"/>
    <property type="match status" value="1"/>
</dbReference>
<protein>
    <recommendedName>
        <fullName evidence="4">Alpha/beta hydrolase fold-3 domain-containing protein</fullName>
    </recommendedName>
</protein>
<dbReference type="InterPro" id="IPR050300">
    <property type="entry name" value="GDXG_lipolytic_enzyme"/>
</dbReference>
<dbReference type="PROSITE" id="PS01173">
    <property type="entry name" value="LIPASE_GDXG_HIS"/>
    <property type="match status" value="1"/>
</dbReference>
<dbReference type="InterPro" id="IPR013094">
    <property type="entry name" value="AB_hydrolase_3"/>
</dbReference>
<evidence type="ECO:0000313" key="5">
    <source>
        <dbReference type="EMBL" id="KAJ1719961.1"/>
    </source>
</evidence>
<keyword evidence="2" id="KW-0378">Hydrolase</keyword>
<dbReference type="OrthoDB" id="408631at2759"/>
<comment type="similarity">
    <text evidence="1">Belongs to the 'GDXG' lipolytic enzyme family.</text>
</comment>
<feature type="active site" evidence="3">
    <location>
        <position position="249"/>
    </location>
</feature>
<dbReference type="InterPro" id="IPR002168">
    <property type="entry name" value="Lipase_GDXG_HIS_AS"/>
</dbReference>
<evidence type="ECO:0000313" key="6">
    <source>
        <dbReference type="Proteomes" id="UP001149813"/>
    </source>
</evidence>
<evidence type="ECO:0000256" key="3">
    <source>
        <dbReference type="PROSITE-ProRule" id="PRU10038"/>
    </source>
</evidence>
<dbReference type="Pfam" id="PF07859">
    <property type="entry name" value="Abhydrolase_3"/>
    <property type="match status" value="1"/>
</dbReference>
<evidence type="ECO:0000256" key="2">
    <source>
        <dbReference type="ARBA" id="ARBA00022801"/>
    </source>
</evidence>
<sequence length="424" mass="45941">MAPSLSEKLSTAGMLLSATTKSTFKYAVHGPRLPGWKLKNQLHRDLFYAFVSSSTPQIFDDSTLDTIDVQAIGAEMQANPLPEKKLTAKQGIYKVIGIPSKQVTFDTDKFGSIGVGKDDMISLIEKDAQEDGAGREISCELVVATSAKNKLGQHAAEGDKSLLTCAPVCKGESILLYVHGGGFALGNSAGYRHITCQLSESCAVRVLSVDYRLAPQKPFPSQVYDVLVAYKYLLQQGFAAENITVSGDSAGGTLAIALTHLLRFIGTPVPGALVLLSPWSNLVETKPSVEANKDFDFVVLRPLESPISNPRLLYKPGQRLTPEMRLEMQDPLVSPYFGDFKDFPPTLVQAGSKEVLIDDIEALVKAIDDQNPGNSDAVVFEPATDMYHVFQNFPDYPESVKAYASIGKFVAKWTASQSSPANAE</sequence>
<dbReference type="InterPro" id="IPR029058">
    <property type="entry name" value="AB_hydrolase_fold"/>
</dbReference>
<evidence type="ECO:0000259" key="4">
    <source>
        <dbReference type="Pfam" id="PF07859"/>
    </source>
</evidence>